<evidence type="ECO:0000313" key="3">
    <source>
        <dbReference type="EMBL" id="MVN76587.1"/>
    </source>
</evidence>
<feature type="region of interest" description="Disordered" evidence="1">
    <location>
        <begin position="936"/>
        <end position="976"/>
    </location>
</feature>
<proteinExistence type="predicted"/>
<organism evidence="3 4">
    <name type="scientific">Hymenobacter ginkgonis</name>
    <dbReference type="NCBI Taxonomy" id="2682976"/>
    <lineage>
        <taxon>Bacteria</taxon>
        <taxon>Pseudomonadati</taxon>
        <taxon>Bacteroidota</taxon>
        <taxon>Cytophagia</taxon>
        <taxon>Cytophagales</taxon>
        <taxon>Hymenobacteraceae</taxon>
        <taxon>Hymenobacter</taxon>
    </lineage>
</organism>
<dbReference type="Proteomes" id="UP000441336">
    <property type="component" value="Unassembled WGS sequence"/>
</dbReference>
<evidence type="ECO:0000256" key="1">
    <source>
        <dbReference type="SAM" id="MobiDB-lite"/>
    </source>
</evidence>
<evidence type="ECO:0000313" key="4">
    <source>
        <dbReference type="Proteomes" id="UP000441336"/>
    </source>
</evidence>
<feature type="domain" description="DUF11" evidence="2">
    <location>
        <begin position="1959"/>
        <end position="2074"/>
    </location>
</feature>
<evidence type="ECO:0000259" key="2">
    <source>
        <dbReference type="Pfam" id="PF01345"/>
    </source>
</evidence>
<reference evidence="3 4" key="1">
    <citation type="submission" date="2019-12" db="EMBL/GenBank/DDBJ databases">
        <title>Hymenobacter sp. HMF4947 Genome sequencing and assembly.</title>
        <authorList>
            <person name="Kang H."/>
            <person name="Cha I."/>
            <person name="Kim H."/>
            <person name="Joh K."/>
        </authorList>
    </citation>
    <scope>NUCLEOTIDE SEQUENCE [LARGE SCALE GENOMIC DNA]</scope>
    <source>
        <strain evidence="3 4">HMF4947</strain>
    </source>
</reference>
<dbReference type="Gene3D" id="2.60.40.10">
    <property type="entry name" value="Immunoglobulins"/>
    <property type="match status" value="1"/>
</dbReference>
<name>A0A7K1TDV6_9BACT</name>
<feature type="domain" description="DUF11" evidence="2">
    <location>
        <begin position="558"/>
        <end position="664"/>
    </location>
</feature>
<dbReference type="InterPro" id="IPR047589">
    <property type="entry name" value="DUF11_rpt"/>
</dbReference>
<comment type="caution">
    <text evidence="3">The sequence shown here is derived from an EMBL/GenBank/DDBJ whole genome shotgun (WGS) entry which is preliminary data.</text>
</comment>
<feature type="domain" description="DUF11" evidence="2">
    <location>
        <begin position="1716"/>
        <end position="1820"/>
    </location>
</feature>
<dbReference type="InterPro" id="IPR013783">
    <property type="entry name" value="Ig-like_fold"/>
</dbReference>
<dbReference type="NCBIfam" id="TIGR01451">
    <property type="entry name" value="B_ant_repeat"/>
    <property type="match status" value="1"/>
</dbReference>
<sequence length="2808" mass="276910">MAQQYIGANLVTNGTFGTQPTGTNIAAGTDLNGWYSARSYTGSNVDAAEGQVADQTGTATYRTGSAIRQVPFPGDASNGVTAINTWLLYNGNLGVAGNQTTLNTAFYWNQNITVVTGGNYVFSFYVSNAENPTLSGKALPSIGLRIRKTDNTGIANFGAATIAEEATANNGQDIWTRFQIAIPAENMASYIATAGSNTLRFILYDGSTTAAANGGDLALTAISLRRVNQLPRGQQTAPTVFGRQGAVAIPTLRADDPDPDGSVVGYKITALPPAAQGTLYLNGSAVRTNQSLTTTEAAMLTFDPNTGFSGNALFTYTATDNLGDESLPLNYGIPVNDNACNTQSLFSFGDRTLTENWQNSQTATVDGVVITSTYTPATTATDAMSLLIDDQTGLDPSGAQPGKGLVWTANYGTGSRQSSLKFTFTDANTNAAKLLQNFTMVVGDIDRASALGVSPAVGFVDQVVFSGTDANGNTVTLSAADVALAPTNTLSATNTVTGIGPSGSPSGNIVLAFPVPVRDVTVTYASADAAANPANQAITLLFLSWCGEADLATTLSGPATAAAGQTVYYYATTTNNGPRPTTSAVTTITLPGKPAASTVNVPNGTYDATTGIVTFNPSALAVGAQVVNYVSFVMPTGVTSFTGQAKSSALEVDNTAANNNGSATTANVTTTVGATGASGPVVSCPPTPGKNGTPAPITAAPNAYFLPSASAAANQKTIGISATTLNGAGSTLAPGDLVLIIQMQGAAITSANDDTYGDGVVGPSANGNTATGFTAGRYEYGIVATTSATITPGTAGTLTLRDNLTYAYTQAAATTTQGQQTYQVIRIPQYAALTLGGNIAPPAWNGALGGVLALDVAGPLNFATFSLDASGKGFRGGAGRALGGTAGFTATDYRTANSSNGSKGEGTAGTPQYVATYTASGTVATLVNTGATNTYPGGDAGRGAPGNAGGGGTDGNPAVNDQNSGGGGGANGGRGGRGGNSWASALAVGGEPGAAFPLASSSRLVLGGGGGAGSTNNGTGTDGTGGAYDGLASSGAPGGGLVLVRTGSVLGSGSIIANGFNSDNSVQNDGAGGGGAGGSILLTSQQTSTLGNVKLIANGGTGGTNNPGGAPHGPGGGGGAGIIVTNGAVASTAALPGANGLTINNATPGIAFGAEAGTVGITNTAISNSIAGSAADASCVADLATAITGPSTAAAGTTVNLAVSFSNNGALNGANVTRTVTLPGTVAATTAGITAPGGSVSGSAAAGYTVTYPTLATLAANASNTFTISYVAPTNGSVAATANIGPAAAQPDVYTVNNTSTVTTTVGAYADVTTTITGPASVNPGLATGNFTANFTNNGPVGAANVTQSVTLPVGSSISAAQLASLRSSYGATTAYDATSRVLTFPAALTLASGATNTFSFPITASATPGAATIQSNVNTSTTNQTTIAGNLPDVATFGFAIAPLADVATTITNNGVATVATGGTGTFIAIFTNNGPSVATNVVPSVQLPTGLANVTTTLGGVYDATTGLITYPATASLASGSSVTSTINFTMPSGTVAASSTVNTDTNEGANTANNTATVAINASSNFDVTTRITGPTTAAPGTSVTLSVVTLNAGPGTAPSTTQTVVIPGVFTNLYVSNGGTYSNNGTNTTVTFPAAIGLASGANVNNSITLTMPATALTNITATVAAAGETNSLTNTATATVGTATANAGTVNLYTTISAATAAAPTTPLTGPVAPNTTLQLNITSGNYGPSAATNAVTRVALPAGLAGVVPSNEGTYDATTGIVTFPAASNLAQGATVAYTIQLPAPATGPLVPVASITSATPETVLADNVASTKVDVTLLADVTTAIVGPMAPTAGQNATYAITTTNNGPATATGVVQTVLLPLGLSSVTLTNAAGTAITGGTYNAATGLFTLPTAAVAATQLAGASVLNYVSFATPSATSYPVTAGVATTTPESNSTNNSATVVTTPTPQADISVALSGPTTTLQGNSVTYTVATTNIGASVNPSSTTTVQLPTGLANVQVSGGGSYNTSTGVVTFPASSNQAVGAAGAVNNTITFVAPTATPITVTAQVAVTPAGNDPNLNNNSATLNTDVTPSSTTLVDESTTIVATVGGTAASDTNPAIAGSAVRFVVTSVNNTAGTSATGVIQRVQLPAGLNPADVTYPTGTAGTYDANTGVVTFPTVTSQASTATATYTINVAVAPGGSTALTATAYVSTTSSDSNPTNNAISVTVPVSPRADVTTTIAGPAKVVPGSVATYLVTTRNVGPSAAASVNTTVQLPAGLSNVVVSSGGVYDVNSGLVTFPTVNSLPGYSGTAAANQAAPQLEYTISLLAPSTITSTAGYTLTSTVATATTEPTTNATNTAAITTTAANQPPVASNVVNSLQAPEANTALQLPISPLAATDPDGSVSTFTLTSLPTSGTLFYNSSGTTYTAITAANLLGGGSQLNLTPTQAQTLRYTPAAGFAGNAFFNYLATDNGSPALSSLPALYTIPVGVDTNSQYANTPTKGGNNPYTTGYIIAYVTDTNGAQYNTSGAIYNPTTGALADATVANGLSTVAGSTNAFLAATGPAGNTANTLPAGVSLNPVTGQLFVSDATKLVNVTTATTYTVNITTIDLYGGRTTQPVAFTIGAYPLPVSLTAFTAKAVQNRDALVNWTTASELNSAYFVVERSLDGTSFTKVGQVAAQGNSVTNTTYTFTDAGIGTRTSAPVYYRLQQVDLDGTATYSPVRTVSFTQAAVALSLYPNPAQRTTQLDLSQLPSAATYQVLVLDAVGRQVLSTTLGGGLPQPLDVQALPTGTYQVLVTGTLANGSALRQVLRLTKE</sequence>
<accession>A0A7K1TDV6</accession>
<dbReference type="InterPro" id="IPR001434">
    <property type="entry name" value="OmcB-like_DUF11"/>
</dbReference>
<feature type="domain" description="DUF11" evidence="2">
    <location>
        <begin position="1833"/>
        <end position="1949"/>
    </location>
</feature>
<dbReference type="EMBL" id="WQKZ01000002">
    <property type="protein sequence ID" value="MVN76587.1"/>
    <property type="molecule type" value="Genomic_DNA"/>
</dbReference>
<feature type="compositionally biased region" description="Gly residues" evidence="1">
    <location>
        <begin position="938"/>
        <end position="954"/>
    </location>
</feature>
<gene>
    <name evidence="3" type="ORF">GO988_09655</name>
</gene>
<keyword evidence="4" id="KW-1185">Reference proteome</keyword>
<dbReference type="RefSeq" id="WP_157564646.1">
    <property type="nucleotide sequence ID" value="NZ_WQKZ01000002.1"/>
</dbReference>
<feature type="compositionally biased region" description="Gly residues" evidence="1">
    <location>
        <begin position="964"/>
        <end position="976"/>
    </location>
</feature>
<dbReference type="Pfam" id="PF01345">
    <property type="entry name" value="DUF11"/>
    <property type="match status" value="6"/>
</dbReference>
<feature type="domain" description="DUF11" evidence="2">
    <location>
        <begin position="1457"/>
        <end position="1563"/>
    </location>
</feature>
<protein>
    <recommendedName>
        <fullName evidence="2">DUF11 domain-containing protein</fullName>
    </recommendedName>
</protein>
<feature type="domain" description="DUF11" evidence="2">
    <location>
        <begin position="2103"/>
        <end position="2217"/>
    </location>
</feature>